<proteinExistence type="predicted"/>
<sequence>MEADGIFSLGTCAQVDTQVDTGRQKQMNEENEKEAEKREKFEFICKWKERDVFKKI</sequence>
<organism evidence="1 2">
    <name type="scientific">Candidatus Haliotispira prima</name>
    <dbReference type="NCBI Taxonomy" id="3034016"/>
    <lineage>
        <taxon>Bacteria</taxon>
        <taxon>Pseudomonadati</taxon>
        <taxon>Spirochaetota</taxon>
        <taxon>Spirochaetia</taxon>
        <taxon>Spirochaetales</taxon>
        <taxon>Spirochaetaceae</taxon>
        <taxon>Candidatus Haliotispira</taxon>
    </lineage>
</organism>
<reference evidence="1 2" key="1">
    <citation type="submission" date="2023-04" db="EMBL/GenBank/DDBJ databases">
        <title>Spirochaete genome identified in red abalone sample constitutes a novel genus.</title>
        <authorList>
            <person name="Sharma S.P."/>
            <person name="Purcell C.M."/>
            <person name="Hyde J.R."/>
            <person name="Severin A.J."/>
        </authorList>
    </citation>
    <scope>NUCLEOTIDE SEQUENCE [LARGE SCALE GENOMIC DNA]</scope>
    <source>
        <strain evidence="1 2">SP-2023</strain>
    </source>
</reference>
<dbReference type="Proteomes" id="UP001228690">
    <property type="component" value="Chromosome"/>
</dbReference>
<name>A0ABY8MK01_9SPIO</name>
<dbReference type="RefSeq" id="WP_326928575.1">
    <property type="nucleotide sequence ID" value="NZ_CP123443.1"/>
</dbReference>
<gene>
    <name evidence="1" type="ORF">P0082_05750</name>
</gene>
<evidence type="ECO:0000313" key="1">
    <source>
        <dbReference type="EMBL" id="WGK70364.1"/>
    </source>
</evidence>
<evidence type="ECO:0000313" key="2">
    <source>
        <dbReference type="Proteomes" id="UP001228690"/>
    </source>
</evidence>
<dbReference type="EMBL" id="CP123443">
    <property type="protein sequence ID" value="WGK70364.1"/>
    <property type="molecule type" value="Genomic_DNA"/>
</dbReference>
<accession>A0ABY8MK01</accession>
<keyword evidence="2" id="KW-1185">Reference proteome</keyword>
<protein>
    <submittedName>
        <fullName evidence="1">Uncharacterized protein</fullName>
    </submittedName>
</protein>